<dbReference type="InterPro" id="IPR016047">
    <property type="entry name" value="M23ase_b-sheet_dom"/>
</dbReference>
<protein>
    <submittedName>
        <fullName evidence="3">Lipoprotein NlpD</fullName>
    </submittedName>
</protein>
<dbReference type="InterPro" id="IPR018392">
    <property type="entry name" value="LysM"/>
</dbReference>
<dbReference type="SUPFAM" id="SSF51261">
    <property type="entry name" value="Duplicated hybrid motif"/>
    <property type="match status" value="1"/>
</dbReference>
<dbReference type="PROSITE" id="PS51782">
    <property type="entry name" value="LYSM"/>
    <property type="match status" value="2"/>
</dbReference>
<evidence type="ECO:0000313" key="3">
    <source>
        <dbReference type="EMBL" id="VAW17458.1"/>
    </source>
</evidence>
<dbReference type="PANTHER" id="PTHR21666:SF263">
    <property type="entry name" value="MUREIN HYDROLASE ACTIVATOR NLPD"/>
    <property type="match status" value="1"/>
</dbReference>
<dbReference type="CDD" id="cd00118">
    <property type="entry name" value="LysM"/>
    <property type="match status" value="2"/>
</dbReference>
<organism evidence="3">
    <name type="scientific">hydrothermal vent metagenome</name>
    <dbReference type="NCBI Taxonomy" id="652676"/>
    <lineage>
        <taxon>unclassified sequences</taxon>
        <taxon>metagenomes</taxon>
        <taxon>ecological metagenomes</taxon>
    </lineage>
</organism>
<dbReference type="InterPro" id="IPR011055">
    <property type="entry name" value="Dup_hybrid_motif"/>
</dbReference>
<evidence type="ECO:0000259" key="2">
    <source>
        <dbReference type="PROSITE" id="PS51782"/>
    </source>
</evidence>
<gene>
    <name evidence="3" type="ORF">MNBD_ALPHA09-479</name>
</gene>
<dbReference type="GO" id="GO:0004222">
    <property type="term" value="F:metalloendopeptidase activity"/>
    <property type="evidence" value="ECO:0007669"/>
    <property type="project" value="TreeGrafter"/>
</dbReference>
<dbReference type="InterPro" id="IPR050570">
    <property type="entry name" value="Cell_wall_metabolism_enzyme"/>
</dbReference>
<evidence type="ECO:0000256" key="1">
    <source>
        <dbReference type="ARBA" id="ARBA00038420"/>
    </source>
</evidence>
<dbReference type="PANTHER" id="PTHR21666">
    <property type="entry name" value="PEPTIDASE-RELATED"/>
    <property type="match status" value="1"/>
</dbReference>
<dbReference type="Gene3D" id="2.70.70.10">
    <property type="entry name" value="Glucose Permease (Domain IIA)"/>
    <property type="match status" value="1"/>
</dbReference>
<name>A0A3B0THP9_9ZZZZ</name>
<dbReference type="EMBL" id="UOEM01000105">
    <property type="protein sequence ID" value="VAW17458.1"/>
    <property type="molecule type" value="Genomic_DNA"/>
</dbReference>
<comment type="similarity">
    <text evidence="1">Belongs to the E.coli NlpD/Haemophilus LppB family.</text>
</comment>
<feature type="domain" description="LysM" evidence="2">
    <location>
        <begin position="172"/>
        <end position="216"/>
    </location>
</feature>
<dbReference type="InterPro" id="IPR036779">
    <property type="entry name" value="LysM_dom_sf"/>
</dbReference>
<dbReference type="Pfam" id="PF01476">
    <property type="entry name" value="LysM"/>
    <property type="match status" value="2"/>
</dbReference>
<keyword evidence="3" id="KW-0449">Lipoprotein</keyword>
<sequence>MSSVLWGIPKVAKPVSVAIAMAGLLATTGCSTDVQRFGQTGGAAPQSASGAQMGAPTSVASIPLKPLGSNSNQVGGFSGSGYTPVRTSAVTRAGPDGTIRVGTGDTLYSMSRANGIRVEDLAAANGIRFPYHVRFGQRIRLPGSARPAAVANAPAYRAPVGAPAVASARGGGSHVVQPKETLYSVSRRYGINVKDLAATNGLTMASGLQIGQRLTLPNGSSSATRTAALGGPYVPTAQKKVAKPATAQIAAAAPKASTVALVTPAAASNPAQSSGPLAEPPVRASSQFRWPVRGRLIARFGPQADGRRNDGVNISVPEGTSVKAAENGVVAYAGNELKGYGNLVLIRHSGDWVTAYAHNSEILVERGTTVKRGQIIAKAGKTGSVSKPQVHFQVRKGAKAVDPLTYLDGA</sequence>
<proteinExistence type="inferred from homology"/>
<accession>A0A3B0THP9</accession>
<reference evidence="3" key="1">
    <citation type="submission" date="2018-06" db="EMBL/GenBank/DDBJ databases">
        <authorList>
            <person name="Zhirakovskaya E."/>
        </authorList>
    </citation>
    <scope>NUCLEOTIDE SEQUENCE</scope>
</reference>
<dbReference type="Pfam" id="PF01551">
    <property type="entry name" value="Peptidase_M23"/>
    <property type="match status" value="1"/>
</dbReference>
<feature type="domain" description="LysM" evidence="2">
    <location>
        <begin position="97"/>
        <end position="141"/>
    </location>
</feature>
<dbReference type="AlphaFoldDB" id="A0A3B0THP9"/>
<dbReference type="SMART" id="SM00257">
    <property type="entry name" value="LysM"/>
    <property type="match status" value="2"/>
</dbReference>
<dbReference type="CDD" id="cd12797">
    <property type="entry name" value="M23_peptidase"/>
    <property type="match status" value="1"/>
</dbReference>
<dbReference type="Gene3D" id="3.10.350.10">
    <property type="entry name" value="LysM domain"/>
    <property type="match status" value="2"/>
</dbReference>
<dbReference type="SUPFAM" id="SSF54106">
    <property type="entry name" value="LysM domain"/>
    <property type="match status" value="2"/>
</dbReference>